<feature type="domain" description="SHSP" evidence="8">
    <location>
        <begin position="108"/>
        <end position="227"/>
    </location>
</feature>
<gene>
    <name evidence="9" type="primary">ga27006</name>
    <name evidence="9" type="ORF">PR202_ga27006</name>
</gene>
<keyword evidence="10" id="KW-1185">Reference proteome</keyword>
<keyword evidence="7" id="KW-0812">Transmembrane</keyword>
<feature type="compositionally biased region" description="Basic and acidic residues" evidence="6">
    <location>
        <begin position="251"/>
        <end position="275"/>
    </location>
</feature>
<evidence type="ECO:0000259" key="8">
    <source>
        <dbReference type="PROSITE" id="PS01031"/>
    </source>
</evidence>
<keyword evidence="3" id="KW-0611">Plant defense</keyword>
<keyword evidence="7" id="KW-1133">Transmembrane helix</keyword>
<comment type="caution">
    <text evidence="9">The sequence shown here is derived from an EMBL/GenBank/DDBJ whole genome shotgun (WGS) entry which is preliminary data.</text>
</comment>
<accession>A0AAV5DE40</accession>
<feature type="transmembrane region" description="Helical" evidence="7">
    <location>
        <begin position="300"/>
        <end position="319"/>
    </location>
</feature>
<reference evidence="9" key="1">
    <citation type="journal article" date="2018" name="DNA Res.">
        <title>Multiple hybrid de novo genome assembly of finger millet, an orphan allotetraploid crop.</title>
        <authorList>
            <person name="Hatakeyama M."/>
            <person name="Aluri S."/>
            <person name="Balachadran M.T."/>
            <person name="Sivarajan S.R."/>
            <person name="Patrignani A."/>
            <person name="Gruter S."/>
            <person name="Poveda L."/>
            <person name="Shimizu-Inatsugi R."/>
            <person name="Baeten J."/>
            <person name="Francoijs K.J."/>
            <person name="Nataraja K.N."/>
            <person name="Reddy Y.A.N."/>
            <person name="Phadnis S."/>
            <person name="Ravikumar R.L."/>
            <person name="Schlapbach R."/>
            <person name="Sreeman S.M."/>
            <person name="Shimizu K.K."/>
        </authorList>
    </citation>
    <scope>NUCLEOTIDE SEQUENCE</scope>
</reference>
<evidence type="ECO:0000313" key="10">
    <source>
        <dbReference type="Proteomes" id="UP001054889"/>
    </source>
</evidence>
<dbReference type="EMBL" id="BQKI01000015">
    <property type="protein sequence ID" value="GJN09039.1"/>
    <property type="molecule type" value="Genomic_DNA"/>
</dbReference>
<dbReference type="CDD" id="cd06464">
    <property type="entry name" value="ACD_sHsps-like"/>
    <property type="match status" value="1"/>
</dbReference>
<dbReference type="PROSITE" id="PS01031">
    <property type="entry name" value="SHSP"/>
    <property type="match status" value="1"/>
</dbReference>
<name>A0AAV5DE40_ELECO</name>
<proteinExistence type="inferred from homology"/>
<keyword evidence="7" id="KW-0472">Membrane</keyword>
<protein>
    <recommendedName>
        <fullName evidence="8">SHSP domain-containing protein</fullName>
    </recommendedName>
</protein>
<evidence type="ECO:0000256" key="7">
    <source>
        <dbReference type="SAM" id="Phobius"/>
    </source>
</evidence>
<dbReference type="PANTHER" id="PTHR43670:SF132">
    <property type="entry name" value="OS03G0157600 PROTEIN"/>
    <property type="match status" value="1"/>
</dbReference>
<dbReference type="AlphaFoldDB" id="A0AAV5DE40"/>
<dbReference type="GO" id="GO:0005886">
    <property type="term" value="C:plasma membrane"/>
    <property type="evidence" value="ECO:0007669"/>
    <property type="project" value="UniProtKB-SubCell"/>
</dbReference>
<organism evidence="9 10">
    <name type="scientific">Eleusine coracana subsp. coracana</name>
    <dbReference type="NCBI Taxonomy" id="191504"/>
    <lineage>
        <taxon>Eukaryota</taxon>
        <taxon>Viridiplantae</taxon>
        <taxon>Streptophyta</taxon>
        <taxon>Embryophyta</taxon>
        <taxon>Tracheophyta</taxon>
        <taxon>Spermatophyta</taxon>
        <taxon>Magnoliopsida</taxon>
        <taxon>Liliopsida</taxon>
        <taxon>Poales</taxon>
        <taxon>Poaceae</taxon>
        <taxon>PACMAD clade</taxon>
        <taxon>Chloridoideae</taxon>
        <taxon>Cynodonteae</taxon>
        <taxon>Eleusininae</taxon>
        <taxon>Eleusine</taxon>
    </lineage>
</organism>
<dbReference type="InterPro" id="IPR008978">
    <property type="entry name" value="HSP20-like_chaperone"/>
</dbReference>
<dbReference type="Proteomes" id="UP001054889">
    <property type="component" value="Unassembled WGS sequence"/>
</dbReference>
<dbReference type="GO" id="GO:0006952">
    <property type="term" value="P:defense response"/>
    <property type="evidence" value="ECO:0007669"/>
    <property type="project" value="UniProtKB-KW"/>
</dbReference>
<comment type="similarity">
    <text evidence="4 5">Belongs to the small heat shock protein (HSP20) family.</text>
</comment>
<evidence type="ECO:0000256" key="1">
    <source>
        <dbReference type="ARBA" id="ARBA00004162"/>
    </source>
</evidence>
<dbReference type="InterPro" id="IPR002068">
    <property type="entry name" value="A-crystallin/Hsp20_dom"/>
</dbReference>
<comment type="subcellular location">
    <subcellularLocation>
        <location evidence="1">Cell membrane</location>
        <topology evidence="1">Single-pass membrane protein</topology>
    </subcellularLocation>
</comment>
<evidence type="ECO:0000256" key="4">
    <source>
        <dbReference type="PROSITE-ProRule" id="PRU00285"/>
    </source>
</evidence>
<dbReference type="GO" id="GO:0034605">
    <property type="term" value="P:cellular response to heat"/>
    <property type="evidence" value="ECO:0007669"/>
    <property type="project" value="TreeGrafter"/>
</dbReference>
<evidence type="ECO:0000256" key="5">
    <source>
        <dbReference type="RuleBase" id="RU003616"/>
    </source>
</evidence>
<dbReference type="PANTHER" id="PTHR43670">
    <property type="entry name" value="HEAT SHOCK PROTEIN 26"/>
    <property type="match status" value="1"/>
</dbReference>
<evidence type="ECO:0000256" key="6">
    <source>
        <dbReference type="SAM" id="MobiDB-lite"/>
    </source>
</evidence>
<evidence type="ECO:0000256" key="2">
    <source>
        <dbReference type="ARBA" id="ARBA00022475"/>
    </source>
</evidence>
<feature type="region of interest" description="Disordered" evidence="6">
    <location>
        <begin position="218"/>
        <end position="288"/>
    </location>
</feature>
<dbReference type="Gene3D" id="2.60.40.790">
    <property type="match status" value="1"/>
</dbReference>
<reference evidence="9" key="2">
    <citation type="submission" date="2021-12" db="EMBL/GenBank/DDBJ databases">
        <title>Resequencing data analysis of finger millet.</title>
        <authorList>
            <person name="Hatakeyama M."/>
            <person name="Aluri S."/>
            <person name="Balachadran M.T."/>
            <person name="Sivarajan S.R."/>
            <person name="Poveda L."/>
            <person name="Shimizu-Inatsugi R."/>
            <person name="Schlapbach R."/>
            <person name="Sreeman S.M."/>
            <person name="Shimizu K.K."/>
        </authorList>
    </citation>
    <scope>NUCLEOTIDE SEQUENCE</scope>
</reference>
<dbReference type="Pfam" id="PF00011">
    <property type="entry name" value="HSP20"/>
    <property type="match status" value="1"/>
</dbReference>
<dbReference type="SUPFAM" id="SSF49764">
    <property type="entry name" value="HSP20-like chaperones"/>
    <property type="match status" value="1"/>
</dbReference>
<evidence type="ECO:0000256" key="3">
    <source>
        <dbReference type="ARBA" id="ARBA00022821"/>
    </source>
</evidence>
<evidence type="ECO:0000313" key="9">
    <source>
        <dbReference type="EMBL" id="GJN09039.1"/>
    </source>
</evidence>
<sequence>MEEDERLEYIGWRVITWSRTVPGTCWRNESLVHVDDIVVANPIHTAFLAALKCSLVSSVKLKDLRVTVPSVFPEPQDLPKQCADNPLSESHLTTGKARAMAAAAAAGRTYVDFVPPHSLMEEPDNVVLRVDLAAEGMHTLSLYIFSRFKKEQLRVQIDNFGRLRVSGERPFRADSNHWRRFSRDFQVPEGCDAGAIRARLDKGGVLLITMPRLSPAAGANAGGVDDAQDQQKDHTSSAQQEAAAAAEAEEENKQDHKEEAGGASTEHRDQDEQHDTSNSAGGAALSGQKTMYGSAKSRRGMIWAIVAVMLALVGAGLYARYRMTDPSAETASAGTQIVALCDN</sequence>
<keyword evidence="2" id="KW-1003">Cell membrane</keyword>